<name>A0A857DL02_9FIRM</name>
<proteinExistence type="predicted"/>
<accession>A0A857DL02</accession>
<organism evidence="2 3">
    <name type="scientific">Dehalobacter restrictus</name>
    <dbReference type="NCBI Taxonomy" id="55583"/>
    <lineage>
        <taxon>Bacteria</taxon>
        <taxon>Bacillati</taxon>
        <taxon>Bacillota</taxon>
        <taxon>Clostridia</taxon>
        <taxon>Eubacteriales</taxon>
        <taxon>Desulfitobacteriaceae</taxon>
        <taxon>Dehalobacter</taxon>
    </lineage>
</organism>
<dbReference type="EMBL" id="CP046996">
    <property type="protein sequence ID" value="QHA00806.1"/>
    <property type="molecule type" value="Genomic_DNA"/>
</dbReference>
<evidence type="ECO:0000313" key="3">
    <source>
        <dbReference type="Proteomes" id="UP000430508"/>
    </source>
</evidence>
<evidence type="ECO:0000313" key="2">
    <source>
        <dbReference type="EMBL" id="QHA00806.1"/>
    </source>
</evidence>
<evidence type="ECO:0008006" key="4">
    <source>
        <dbReference type="Google" id="ProtNLM"/>
    </source>
</evidence>
<feature type="region of interest" description="Disordered" evidence="1">
    <location>
        <begin position="1"/>
        <end position="21"/>
    </location>
</feature>
<dbReference type="Proteomes" id="UP000430508">
    <property type="component" value="Chromosome"/>
</dbReference>
<gene>
    <name evidence="2" type="ORF">GQ588_09245</name>
</gene>
<sequence>MGDSEKVEQEPQEAATTVQKDQELKNKIETTQEELEYYYAVKSVLNPAVNSSRIFFRDTESYFGILLDDNKLKWICRLGLNAQQKYLYIPDENKHPIRIQISDVDDIYNYQTQLIESVKRYLS</sequence>
<reference evidence="2 3" key="1">
    <citation type="submission" date="2019-12" db="EMBL/GenBank/DDBJ databases">
        <title>Sequence classification of anaerobic respiratory reductive dehalogenases: First we see many, then we see few.</title>
        <authorList>
            <person name="Molenda O."/>
            <person name="Puentes Jacome L.A."/>
            <person name="Cao X."/>
            <person name="Nesbo C.L."/>
            <person name="Tang S."/>
            <person name="Morson N."/>
            <person name="Patron J."/>
            <person name="Lomheim L."/>
            <person name="Wishart D.S."/>
            <person name="Edwards E.A."/>
        </authorList>
    </citation>
    <scope>NUCLEOTIDE SEQUENCE [LARGE SCALE GENOMIC DNA]</scope>
    <source>
        <strain evidence="2 3">12DCA</strain>
    </source>
</reference>
<protein>
    <recommendedName>
        <fullName evidence="4">DUF5655 domain-containing protein</fullName>
    </recommendedName>
</protein>
<dbReference type="AlphaFoldDB" id="A0A857DL02"/>
<evidence type="ECO:0000256" key="1">
    <source>
        <dbReference type="SAM" id="MobiDB-lite"/>
    </source>
</evidence>
<dbReference type="RefSeq" id="WP_019226476.1">
    <property type="nucleotide sequence ID" value="NZ_CP046996.1"/>
</dbReference>